<evidence type="ECO:0000313" key="8">
    <source>
        <dbReference type="EMBL" id="SFF65987.1"/>
    </source>
</evidence>
<feature type="transmembrane region" description="Helical" evidence="7">
    <location>
        <begin position="155"/>
        <end position="171"/>
    </location>
</feature>
<dbReference type="InterPro" id="IPR001640">
    <property type="entry name" value="Lgt"/>
</dbReference>
<evidence type="ECO:0000256" key="2">
    <source>
        <dbReference type="ARBA" id="ARBA00022475"/>
    </source>
</evidence>
<dbReference type="EMBL" id="FOOK01000002">
    <property type="protein sequence ID" value="SFF65987.1"/>
    <property type="molecule type" value="Genomic_DNA"/>
</dbReference>
<gene>
    <name evidence="8" type="ORF">SAMN04488025_1026</name>
</gene>
<dbReference type="RefSeq" id="WP_092035460.1">
    <property type="nucleotide sequence ID" value="NZ_FOOK01000002.1"/>
</dbReference>
<name>A0A1I2KL65_9BACL</name>
<evidence type="ECO:0000256" key="5">
    <source>
        <dbReference type="ARBA" id="ARBA00022989"/>
    </source>
</evidence>
<dbReference type="GO" id="GO:0042158">
    <property type="term" value="P:lipoprotein biosynthetic process"/>
    <property type="evidence" value="ECO:0007669"/>
    <property type="project" value="InterPro"/>
</dbReference>
<evidence type="ECO:0000256" key="6">
    <source>
        <dbReference type="ARBA" id="ARBA00023136"/>
    </source>
</evidence>
<feature type="transmembrane region" description="Helical" evidence="7">
    <location>
        <begin position="43"/>
        <end position="64"/>
    </location>
</feature>
<reference evidence="8 9" key="1">
    <citation type="submission" date="2016-10" db="EMBL/GenBank/DDBJ databases">
        <authorList>
            <person name="de Groot N.N."/>
        </authorList>
    </citation>
    <scope>NUCLEOTIDE SEQUENCE [LARGE SCALE GENOMIC DNA]</scope>
    <source>
        <strain evidence="8 9">DSM 44945</strain>
    </source>
</reference>
<evidence type="ECO:0000256" key="3">
    <source>
        <dbReference type="ARBA" id="ARBA00022679"/>
    </source>
</evidence>
<accession>A0A1I2KL65</accession>
<dbReference type="Pfam" id="PF01790">
    <property type="entry name" value="LGT"/>
    <property type="match status" value="1"/>
</dbReference>
<feature type="transmembrane region" description="Helical" evidence="7">
    <location>
        <begin position="76"/>
        <end position="100"/>
    </location>
</feature>
<dbReference type="Proteomes" id="UP000198661">
    <property type="component" value="Unassembled WGS sequence"/>
</dbReference>
<feature type="transmembrane region" description="Helical" evidence="7">
    <location>
        <begin position="112"/>
        <end position="135"/>
    </location>
</feature>
<keyword evidence="8" id="KW-0449">Lipoprotein</keyword>
<feature type="transmembrane region" description="Helical" evidence="7">
    <location>
        <begin position="12"/>
        <end position="31"/>
    </location>
</feature>
<sequence length="244" mass="27491">MIEAEPVRLGPFLLPVTTLALALLVWLSARAADRLLPEDKARWSERFLGAFLMYFILYEISPLFTDPLSTLRHPSAILYLSGSPKGAMIAGGITAVYLTLSFRRLQIPLSRGLDAAALVALFTGIGYSIIFQNWGKPTDLPWGIIIGEGVRVHPIHLYRLLLLSAILFWWWRGRSRLRPGETFAWVSLAGGIGLLIISYFDWEPLTVWLNLSWSQWAFVVIAVAGWLASWFFARPERGNQYESA</sequence>
<evidence type="ECO:0000256" key="7">
    <source>
        <dbReference type="SAM" id="Phobius"/>
    </source>
</evidence>
<keyword evidence="4 7" id="KW-0812">Transmembrane</keyword>
<protein>
    <submittedName>
        <fullName evidence="8">Prolipoprotein diacylglyceryltransferase</fullName>
    </submittedName>
</protein>
<keyword evidence="3 8" id="KW-0808">Transferase</keyword>
<comment type="similarity">
    <text evidence="1">Belongs to the Lgt family.</text>
</comment>
<keyword evidence="5 7" id="KW-1133">Transmembrane helix</keyword>
<dbReference type="PANTHER" id="PTHR30589:SF0">
    <property type="entry name" value="PHOSPHATIDYLGLYCEROL--PROLIPOPROTEIN DIACYLGLYCERYL TRANSFERASE"/>
    <property type="match status" value="1"/>
</dbReference>
<evidence type="ECO:0000256" key="4">
    <source>
        <dbReference type="ARBA" id="ARBA00022692"/>
    </source>
</evidence>
<feature type="transmembrane region" description="Helical" evidence="7">
    <location>
        <begin position="183"/>
        <end position="202"/>
    </location>
</feature>
<proteinExistence type="inferred from homology"/>
<dbReference type="PANTHER" id="PTHR30589">
    <property type="entry name" value="PROLIPOPROTEIN DIACYLGLYCERYL TRANSFERASE"/>
    <property type="match status" value="1"/>
</dbReference>
<dbReference type="OrthoDB" id="1796359at2"/>
<dbReference type="AlphaFoldDB" id="A0A1I2KL65"/>
<dbReference type="GO" id="GO:0008961">
    <property type="term" value="F:phosphatidylglycerol-prolipoprotein diacylglyceryl transferase activity"/>
    <property type="evidence" value="ECO:0007669"/>
    <property type="project" value="InterPro"/>
</dbReference>
<organism evidence="8 9">
    <name type="scientific">Planifilum fulgidum</name>
    <dbReference type="NCBI Taxonomy" id="201973"/>
    <lineage>
        <taxon>Bacteria</taxon>
        <taxon>Bacillati</taxon>
        <taxon>Bacillota</taxon>
        <taxon>Bacilli</taxon>
        <taxon>Bacillales</taxon>
        <taxon>Thermoactinomycetaceae</taxon>
        <taxon>Planifilum</taxon>
    </lineage>
</organism>
<feature type="transmembrane region" description="Helical" evidence="7">
    <location>
        <begin position="214"/>
        <end position="233"/>
    </location>
</feature>
<evidence type="ECO:0000313" key="9">
    <source>
        <dbReference type="Proteomes" id="UP000198661"/>
    </source>
</evidence>
<dbReference type="STRING" id="201973.SAMN04488025_1026"/>
<keyword evidence="2" id="KW-1003">Cell membrane</keyword>
<keyword evidence="6 7" id="KW-0472">Membrane</keyword>
<evidence type="ECO:0000256" key="1">
    <source>
        <dbReference type="ARBA" id="ARBA00007150"/>
    </source>
</evidence>
<keyword evidence="9" id="KW-1185">Reference proteome</keyword>
<dbReference type="GO" id="GO:0005886">
    <property type="term" value="C:plasma membrane"/>
    <property type="evidence" value="ECO:0007669"/>
    <property type="project" value="InterPro"/>
</dbReference>